<proteinExistence type="predicted"/>
<name>L0R7R2_9BACT</name>
<dbReference type="Proteomes" id="UP000010808">
    <property type="component" value="Chromosome"/>
</dbReference>
<dbReference type="Pfam" id="PF05954">
    <property type="entry name" value="Phage_GPD"/>
    <property type="match status" value="1"/>
</dbReference>
<sequence length="328" mass="35273">MQPVFKILADSKDVTAKIADRLIRLTVTDEAGQTSDAVEIELDNRDGAIAVPRTGAELEVFMGYSESGMKRMGLFTAGDITLSGPPDSLTIQGHAANMRISLKAPHTKSWDQKTISDIVSTIAAEHGLIPIVGSDCGRVLLEHIDQTEESDLHFLTRLAKDHDAVAKPVENRLLFVPRGQAKSASGMKLPAISLTRTDINRWNMTASSRGKYQSAKAYWHSLDDAKRIPITVGSGSPCFNLSGTYSTPAQARAAAQAKYDQLQRGTARLTITTGGNPKIAAECSLKVTGVAGLEGHWVVKRVVHELSDSGYVSRIEGETPTGKPKGIV</sequence>
<gene>
    <name evidence="1" type="ORF">DESAM_10254</name>
</gene>
<reference evidence="1 2" key="1">
    <citation type="submission" date="2012-10" db="EMBL/GenBank/DDBJ databases">
        <authorList>
            <person name="Genoscope - CEA"/>
        </authorList>
    </citation>
    <scope>NUCLEOTIDE SEQUENCE [LARGE SCALE GENOMIC DNA]</scope>
    <source>
        <strain evidence="2">AM13 / DSM 14728</strain>
    </source>
</reference>
<dbReference type="STRING" id="1121451.DESAM_10254"/>
<keyword evidence="2" id="KW-1185">Reference proteome</keyword>
<dbReference type="HOGENOM" id="CLU_037957_2_1_7"/>
<dbReference type="RefSeq" id="WP_015334845.1">
    <property type="nucleotide sequence ID" value="NC_020055.1"/>
</dbReference>
<dbReference type="PATRIC" id="fig|1121451.3.peg.236"/>
<dbReference type="SUPFAM" id="SSF69279">
    <property type="entry name" value="Phage tail proteins"/>
    <property type="match status" value="1"/>
</dbReference>
<dbReference type="eggNOG" id="COG3500">
    <property type="taxonomic scope" value="Bacteria"/>
</dbReference>
<evidence type="ECO:0000313" key="2">
    <source>
        <dbReference type="Proteomes" id="UP000010808"/>
    </source>
</evidence>
<evidence type="ECO:0000313" key="1">
    <source>
        <dbReference type="EMBL" id="CCO22235.1"/>
    </source>
</evidence>
<organism evidence="1 2">
    <name type="scientific">Maridesulfovibrio hydrothermalis AM13 = DSM 14728</name>
    <dbReference type="NCBI Taxonomy" id="1121451"/>
    <lineage>
        <taxon>Bacteria</taxon>
        <taxon>Pseudomonadati</taxon>
        <taxon>Thermodesulfobacteriota</taxon>
        <taxon>Desulfovibrionia</taxon>
        <taxon>Desulfovibrionales</taxon>
        <taxon>Desulfovibrionaceae</taxon>
        <taxon>Maridesulfovibrio</taxon>
    </lineage>
</organism>
<protein>
    <submittedName>
        <fullName evidence="1">Gp28 protein</fullName>
    </submittedName>
</protein>
<dbReference type="EMBL" id="FO203522">
    <property type="protein sequence ID" value="CCO22235.1"/>
    <property type="molecule type" value="Genomic_DNA"/>
</dbReference>
<dbReference type="AlphaFoldDB" id="L0R7R2"/>
<accession>L0R7R2</accession>
<dbReference type="KEGG" id="dhy:DESAM_10254"/>
<dbReference type="OrthoDB" id="4070623at2"/>